<sequence>MIERFIEYTIVFLCIYVVYWMGRMDGFAKNRDIDSIDKRLSQMSANFADFILRKAVRTYEFIKNFFRK</sequence>
<name>Q4ZC29_9CAUD</name>
<keyword evidence="1" id="KW-1133">Transmembrane helix</keyword>
<evidence type="ECO:0000313" key="2">
    <source>
        <dbReference type="EMBL" id="AAX91399.1"/>
    </source>
</evidence>
<keyword evidence="1" id="KW-0812">Transmembrane</keyword>
<dbReference type="KEGG" id="vg:5133187"/>
<keyword evidence="1" id="KW-0472">Membrane</keyword>
<reference evidence="2 3" key="1">
    <citation type="journal article" date="2005" name="Proc. Natl. Acad. Sci. U.S.A.">
        <title>The complete genomes and proteomes of 27 Staphylococcus aureus bacteriophages.</title>
        <authorList>
            <person name="Kwan T."/>
            <person name="Liu J."/>
            <person name="Dubow M."/>
            <person name="Gros P."/>
            <person name="Pelletier J."/>
        </authorList>
    </citation>
    <scope>NUCLEOTIDE SEQUENCE</scope>
</reference>
<organism evidence="2 3">
    <name type="scientific">Staphylococcus phage EW</name>
    <dbReference type="NCBI Taxonomy" id="2936814"/>
    <lineage>
        <taxon>Viruses</taxon>
        <taxon>Duplodnaviria</taxon>
        <taxon>Heunggongvirae</taxon>
        <taxon>Uroviricota</taxon>
        <taxon>Caudoviricetes</taxon>
        <taxon>Azeredovirinae</taxon>
        <taxon>Phietavirus</taxon>
        <taxon>Phietavirus EW</taxon>
    </lineage>
</organism>
<dbReference type="RefSeq" id="YP_240197.1">
    <property type="nucleotide sequence ID" value="NC_007056.1"/>
</dbReference>
<evidence type="ECO:0000313" key="3">
    <source>
        <dbReference type="Proteomes" id="UP000001464"/>
    </source>
</evidence>
<protein>
    <submittedName>
        <fullName evidence="2">ORF082</fullName>
    </submittedName>
</protein>
<dbReference type="GeneID" id="5133187"/>
<keyword evidence="3" id="KW-1185">Reference proteome</keyword>
<feature type="transmembrane region" description="Helical" evidence="1">
    <location>
        <begin position="6"/>
        <end position="22"/>
    </location>
</feature>
<accession>Q4ZC29</accession>
<proteinExistence type="predicted"/>
<dbReference type="EMBL" id="AY954959">
    <property type="protein sequence ID" value="AAX91399.1"/>
    <property type="molecule type" value="Genomic_DNA"/>
</dbReference>
<evidence type="ECO:0000256" key="1">
    <source>
        <dbReference type="SAM" id="Phobius"/>
    </source>
</evidence>
<dbReference type="Proteomes" id="UP000001464">
    <property type="component" value="Segment"/>
</dbReference>